<proteinExistence type="predicted"/>
<protein>
    <recommendedName>
        <fullName evidence="3">Protein kinase domain-containing protein</fullName>
    </recommendedName>
</protein>
<sequence length="427" mass="47575">MEQSFSNMFRKSAFASLHPSQVLVARPRNDPWSAAGMAAKAAREAKANLASMTNVTDMANPASEGVATTMATASNLDSVRKGGSALAGESADSRPLDASSLEQVPMQNPVVSQPTPTQRSHVMRAPSGQWGLKYTLRTDLSVIQLSTFDDEVLIRPRYWSGLHRSNAISSWKENFPAPKSFDSIRRRAMCDLDHDMTGLPNKPLQDMTQAEWSQWLSFARSKRADFQLGVKEKRLSEENWKNYIGLDRLHTRTEGIHPVHYSTCEDSLPSNNATRSGRYMSSSQSSTQSYKKVCGRLLNSVNWIDYAVGVSGVVAYLHRSNVDSHLQRHPGRSSLNRRMPIDRSVTHNFWVMSASHDHLGRPNVILTMQDRNSTSLSAKDGPISHLRADYPSKEIYATIQSRGIDQTAQLKQTLNQNFNRGLGNRSA</sequence>
<evidence type="ECO:0000313" key="2">
    <source>
        <dbReference type="Proteomes" id="UP001648503"/>
    </source>
</evidence>
<evidence type="ECO:0000313" key="1">
    <source>
        <dbReference type="EMBL" id="KAH6600930.1"/>
    </source>
</evidence>
<organism evidence="1 2">
    <name type="scientific">Batrachochytrium salamandrivorans</name>
    <dbReference type="NCBI Taxonomy" id="1357716"/>
    <lineage>
        <taxon>Eukaryota</taxon>
        <taxon>Fungi</taxon>
        <taxon>Fungi incertae sedis</taxon>
        <taxon>Chytridiomycota</taxon>
        <taxon>Chytridiomycota incertae sedis</taxon>
        <taxon>Chytridiomycetes</taxon>
        <taxon>Rhizophydiales</taxon>
        <taxon>Rhizophydiales incertae sedis</taxon>
        <taxon>Batrachochytrium</taxon>
    </lineage>
</organism>
<comment type="caution">
    <text evidence="1">The sequence shown here is derived from an EMBL/GenBank/DDBJ whole genome shotgun (WGS) entry which is preliminary data.</text>
</comment>
<keyword evidence="2" id="KW-1185">Reference proteome</keyword>
<gene>
    <name evidence="1" type="ORF">BASA50_001935</name>
</gene>
<name>A0ABQ8FQL6_9FUNG</name>
<evidence type="ECO:0008006" key="3">
    <source>
        <dbReference type="Google" id="ProtNLM"/>
    </source>
</evidence>
<accession>A0ABQ8FQL6</accession>
<dbReference type="Proteomes" id="UP001648503">
    <property type="component" value="Unassembled WGS sequence"/>
</dbReference>
<dbReference type="EMBL" id="JAFCIX010000024">
    <property type="protein sequence ID" value="KAH6600930.1"/>
    <property type="molecule type" value="Genomic_DNA"/>
</dbReference>
<reference evidence="1 2" key="1">
    <citation type="submission" date="2021-02" db="EMBL/GenBank/DDBJ databases">
        <title>Variation within the Batrachochytrium salamandrivorans European outbreak.</title>
        <authorList>
            <person name="Kelly M."/>
            <person name="Pasmans F."/>
            <person name="Shea T.P."/>
            <person name="Munoz J.F."/>
            <person name="Carranza S."/>
            <person name="Cuomo C.A."/>
            <person name="Martel A."/>
        </authorList>
    </citation>
    <scope>NUCLEOTIDE SEQUENCE [LARGE SCALE GENOMIC DNA]</scope>
    <source>
        <strain evidence="1 2">AMFP18/2</strain>
    </source>
</reference>